<keyword evidence="1" id="KW-1133">Transmembrane helix</keyword>
<evidence type="ECO:0000256" key="1">
    <source>
        <dbReference type="SAM" id="Phobius"/>
    </source>
</evidence>
<proteinExistence type="predicted"/>
<keyword evidence="1" id="KW-0812">Transmembrane</keyword>
<protein>
    <submittedName>
        <fullName evidence="2">Uncharacterized protein</fullName>
    </submittedName>
</protein>
<keyword evidence="1" id="KW-0472">Membrane</keyword>
<comment type="caution">
    <text evidence="2">The sequence shown here is derived from an EMBL/GenBank/DDBJ whole genome shotgun (WGS) entry which is preliminary data.</text>
</comment>
<organism evidence="2 3">
    <name type="scientific">Metabacillus bambusae</name>
    <dbReference type="NCBI Taxonomy" id="2795218"/>
    <lineage>
        <taxon>Bacteria</taxon>
        <taxon>Bacillati</taxon>
        <taxon>Bacillota</taxon>
        <taxon>Bacilli</taxon>
        <taxon>Bacillales</taxon>
        <taxon>Bacillaceae</taxon>
        <taxon>Metabacillus</taxon>
    </lineage>
</organism>
<keyword evidence="3" id="KW-1185">Reference proteome</keyword>
<evidence type="ECO:0000313" key="3">
    <source>
        <dbReference type="Proteomes" id="UP000663981"/>
    </source>
</evidence>
<evidence type="ECO:0000313" key="2">
    <source>
        <dbReference type="EMBL" id="MBO1511319.1"/>
    </source>
</evidence>
<dbReference type="RefSeq" id="WP_207976194.1">
    <property type="nucleotide sequence ID" value="NZ_JAGDEL010000003.1"/>
</dbReference>
<gene>
    <name evidence="2" type="ORF">I7822_06500</name>
</gene>
<dbReference type="EMBL" id="JAGDEL010000003">
    <property type="protein sequence ID" value="MBO1511319.1"/>
    <property type="molecule type" value="Genomic_DNA"/>
</dbReference>
<sequence>MVSNLPTSLKWLLFTFITTLTSSYLTGIPIFTLSLFVTGLIFTIGYFYKALF</sequence>
<reference evidence="2 3" key="1">
    <citation type="submission" date="2021-03" db="EMBL/GenBank/DDBJ databases">
        <title>Whole genome sequence of Metabacillus bambusae BG109.</title>
        <authorList>
            <person name="Jeong J.W."/>
        </authorList>
    </citation>
    <scope>NUCLEOTIDE SEQUENCE [LARGE SCALE GENOMIC DNA]</scope>
    <source>
        <strain evidence="2 3">BG109</strain>
    </source>
</reference>
<accession>A0ABS3MZ92</accession>
<name>A0ABS3MZ92_9BACI</name>
<feature type="transmembrane region" description="Helical" evidence="1">
    <location>
        <begin position="28"/>
        <end position="48"/>
    </location>
</feature>
<dbReference type="Proteomes" id="UP000663981">
    <property type="component" value="Unassembled WGS sequence"/>
</dbReference>